<sequence>MGASCSRPTSSGSSHRRSCLPCLRIGRRVHPVPEPALISDKPAPLTCFCKNCRVTYQIQRDVWHYNMSMDPKWGQYFKSGPVTSDSFLSPPECILTSIKEFDDRDVL</sequence>
<keyword evidence="1" id="KW-1185">Reference proteome</keyword>
<reference evidence="2" key="2">
    <citation type="submission" date="2020-10" db="UniProtKB">
        <authorList>
            <consortium name="WormBaseParasite"/>
        </authorList>
    </citation>
    <scope>IDENTIFICATION</scope>
</reference>
<reference evidence="1" key="1">
    <citation type="journal article" date="2013" name="Genetics">
        <title>The draft genome and transcriptome of Panagrellus redivivus are shaped by the harsh demands of a free-living lifestyle.</title>
        <authorList>
            <person name="Srinivasan J."/>
            <person name="Dillman A.R."/>
            <person name="Macchietto M.G."/>
            <person name="Heikkinen L."/>
            <person name="Lakso M."/>
            <person name="Fracchia K.M."/>
            <person name="Antoshechkin I."/>
            <person name="Mortazavi A."/>
            <person name="Wong G."/>
            <person name="Sternberg P.W."/>
        </authorList>
    </citation>
    <scope>NUCLEOTIDE SEQUENCE [LARGE SCALE GENOMIC DNA]</scope>
    <source>
        <strain evidence="1">MT8872</strain>
    </source>
</reference>
<evidence type="ECO:0000313" key="2">
    <source>
        <dbReference type="WBParaSite" id="Pan_g6216.t1"/>
    </source>
</evidence>
<protein>
    <submittedName>
        <fullName evidence="2">CENP-V/GFA domain-containing protein</fullName>
    </submittedName>
</protein>
<dbReference type="AlphaFoldDB" id="A0A7E4W232"/>
<proteinExistence type="predicted"/>
<name>A0A7E4W232_PANRE</name>
<evidence type="ECO:0000313" key="1">
    <source>
        <dbReference type="Proteomes" id="UP000492821"/>
    </source>
</evidence>
<dbReference type="Proteomes" id="UP000492821">
    <property type="component" value="Unassembled WGS sequence"/>
</dbReference>
<accession>A0A7E4W232</accession>
<dbReference type="WBParaSite" id="Pan_g6216.t1">
    <property type="protein sequence ID" value="Pan_g6216.t1"/>
    <property type="gene ID" value="Pan_g6216"/>
</dbReference>
<organism evidence="1 2">
    <name type="scientific">Panagrellus redivivus</name>
    <name type="common">Microworm</name>
    <dbReference type="NCBI Taxonomy" id="6233"/>
    <lineage>
        <taxon>Eukaryota</taxon>
        <taxon>Metazoa</taxon>
        <taxon>Ecdysozoa</taxon>
        <taxon>Nematoda</taxon>
        <taxon>Chromadorea</taxon>
        <taxon>Rhabditida</taxon>
        <taxon>Tylenchina</taxon>
        <taxon>Panagrolaimomorpha</taxon>
        <taxon>Panagrolaimoidea</taxon>
        <taxon>Panagrolaimidae</taxon>
        <taxon>Panagrellus</taxon>
    </lineage>
</organism>